<comment type="subcellular location">
    <subcellularLocation>
        <location evidence="1">Membrane</location>
        <topology evidence="1">Multi-pass membrane protein</topology>
    </subcellularLocation>
</comment>
<feature type="transmembrane region" description="Helical" evidence="6">
    <location>
        <begin position="312"/>
        <end position="341"/>
    </location>
</feature>
<comment type="similarity">
    <text evidence="2">Belongs to the autoinducer-2 exporter (AI-2E) (TC 2.A.86) family.</text>
</comment>
<dbReference type="EMBL" id="JACNIG010000057">
    <property type="protein sequence ID" value="MBC8430575.1"/>
    <property type="molecule type" value="Genomic_DNA"/>
</dbReference>
<sequence>MQNRAYRDSILWFFLALFLASAFMLGSLLWPFLSVIVMGAVVTSLFKPVYRLFNRKMSSDFSSLLTCMLVFILLFLPTVLFVGILSKEAFSLYQMGKSAAFSDQFRSLFENSTVLEKTNHLLANFDLTISADHLNQAISELGKVVGLFLYQQASSVASNALKFFVYFFFMLLIVYYLFIDGDRLTAFIIDLSPLPNEQDEKLIQKFKDMAGAVIVGNGVGGLIQGSAGGIVFWMFGLKSAFMWGVIMSLLAFIPIIGVGIVFIPTAAFLVLKGRIAAGMFFIVFYIILTVGVDNLLKPRLVGKQVKMHTLLVFFSIIGGLKMFGIIGIIYGPLVITAFLTLTEIYYASYRELVESAKDCK</sequence>
<gene>
    <name evidence="7" type="ORF">H8D96_01520</name>
</gene>
<keyword evidence="4 6" id="KW-1133">Transmembrane helix</keyword>
<evidence type="ECO:0000256" key="6">
    <source>
        <dbReference type="SAM" id="Phobius"/>
    </source>
</evidence>
<feature type="transmembrane region" description="Helical" evidence="6">
    <location>
        <begin position="62"/>
        <end position="85"/>
    </location>
</feature>
<evidence type="ECO:0000256" key="3">
    <source>
        <dbReference type="ARBA" id="ARBA00022692"/>
    </source>
</evidence>
<evidence type="ECO:0000256" key="5">
    <source>
        <dbReference type="ARBA" id="ARBA00023136"/>
    </source>
</evidence>
<evidence type="ECO:0000256" key="1">
    <source>
        <dbReference type="ARBA" id="ARBA00004141"/>
    </source>
</evidence>
<name>A0A8J6P0J9_9BACT</name>
<dbReference type="PANTHER" id="PTHR21716">
    <property type="entry name" value="TRANSMEMBRANE PROTEIN"/>
    <property type="match status" value="1"/>
</dbReference>
<protein>
    <submittedName>
        <fullName evidence="7">AI-2E family transporter</fullName>
    </submittedName>
</protein>
<organism evidence="7 8">
    <name type="scientific">Candidatus Desulfatibia vada</name>
    <dbReference type="NCBI Taxonomy" id="2841696"/>
    <lineage>
        <taxon>Bacteria</taxon>
        <taxon>Pseudomonadati</taxon>
        <taxon>Thermodesulfobacteriota</taxon>
        <taxon>Desulfobacteria</taxon>
        <taxon>Desulfobacterales</taxon>
        <taxon>Desulfobacterales incertae sedis</taxon>
        <taxon>Candidatus Desulfatibia</taxon>
    </lineage>
</organism>
<feature type="transmembrane region" description="Helical" evidence="6">
    <location>
        <begin position="163"/>
        <end position="179"/>
    </location>
</feature>
<comment type="caution">
    <text evidence="7">The sequence shown here is derived from an EMBL/GenBank/DDBJ whole genome shotgun (WGS) entry which is preliminary data.</text>
</comment>
<dbReference type="PANTHER" id="PTHR21716:SF4">
    <property type="entry name" value="TRANSMEMBRANE PROTEIN 245"/>
    <property type="match status" value="1"/>
</dbReference>
<dbReference type="Pfam" id="PF01594">
    <property type="entry name" value="AI-2E_transport"/>
    <property type="match status" value="1"/>
</dbReference>
<dbReference type="Proteomes" id="UP000605201">
    <property type="component" value="Unassembled WGS sequence"/>
</dbReference>
<dbReference type="GO" id="GO:0016020">
    <property type="term" value="C:membrane"/>
    <property type="evidence" value="ECO:0007669"/>
    <property type="project" value="UniProtKB-SubCell"/>
</dbReference>
<evidence type="ECO:0000256" key="2">
    <source>
        <dbReference type="ARBA" id="ARBA00009773"/>
    </source>
</evidence>
<feature type="transmembrane region" description="Helical" evidence="6">
    <location>
        <begin position="32"/>
        <end position="50"/>
    </location>
</feature>
<dbReference type="InterPro" id="IPR002549">
    <property type="entry name" value="AI-2E-like"/>
</dbReference>
<keyword evidence="5 6" id="KW-0472">Membrane</keyword>
<evidence type="ECO:0000313" key="8">
    <source>
        <dbReference type="Proteomes" id="UP000605201"/>
    </source>
</evidence>
<evidence type="ECO:0000256" key="4">
    <source>
        <dbReference type="ARBA" id="ARBA00022989"/>
    </source>
</evidence>
<proteinExistence type="inferred from homology"/>
<evidence type="ECO:0000313" key="7">
    <source>
        <dbReference type="EMBL" id="MBC8430575.1"/>
    </source>
</evidence>
<dbReference type="AlphaFoldDB" id="A0A8J6P0J9"/>
<keyword evidence="3 6" id="KW-0812">Transmembrane</keyword>
<accession>A0A8J6P0J9</accession>
<feature type="transmembrane region" description="Helical" evidence="6">
    <location>
        <begin position="241"/>
        <end position="263"/>
    </location>
</feature>
<feature type="transmembrane region" description="Helical" evidence="6">
    <location>
        <begin position="275"/>
        <end position="292"/>
    </location>
</feature>
<reference evidence="7 8" key="1">
    <citation type="submission" date="2020-08" db="EMBL/GenBank/DDBJ databases">
        <title>Bridging the membrane lipid divide: bacteria of the FCB group superphylum have the potential to synthesize archaeal ether lipids.</title>
        <authorList>
            <person name="Villanueva L."/>
            <person name="Von Meijenfeldt F.A.B."/>
            <person name="Westbye A.B."/>
            <person name="Yadav S."/>
            <person name="Hopmans E.C."/>
            <person name="Dutilh B.E."/>
            <person name="Sinninghe Damste J.S."/>
        </authorList>
    </citation>
    <scope>NUCLEOTIDE SEQUENCE [LARGE SCALE GENOMIC DNA]</scope>
    <source>
        <strain evidence="7">NIOZ-UU17</strain>
    </source>
</reference>
<feature type="transmembrane region" description="Helical" evidence="6">
    <location>
        <begin position="210"/>
        <end position="235"/>
    </location>
</feature>